<organism evidence="2">
    <name type="scientific">hydrothermal vent metagenome</name>
    <dbReference type="NCBI Taxonomy" id="652676"/>
    <lineage>
        <taxon>unclassified sequences</taxon>
        <taxon>metagenomes</taxon>
        <taxon>ecological metagenomes</taxon>
    </lineage>
</organism>
<dbReference type="AlphaFoldDB" id="A0A3B1C1T8"/>
<gene>
    <name evidence="2" type="ORF">MNBD_NITROSPINAE03-242</name>
</gene>
<evidence type="ECO:0000313" key="2">
    <source>
        <dbReference type="EMBL" id="VAX17758.1"/>
    </source>
</evidence>
<reference evidence="2" key="1">
    <citation type="submission" date="2018-06" db="EMBL/GenBank/DDBJ databases">
        <authorList>
            <person name="Zhirakovskaya E."/>
        </authorList>
    </citation>
    <scope>NUCLEOTIDE SEQUENCE</scope>
</reference>
<feature type="compositionally biased region" description="Polar residues" evidence="1">
    <location>
        <begin position="1"/>
        <end position="13"/>
    </location>
</feature>
<feature type="compositionally biased region" description="Basic and acidic residues" evidence="1">
    <location>
        <begin position="65"/>
        <end position="87"/>
    </location>
</feature>
<dbReference type="EMBL" id="UOGB01000091">
    <property type="protein sequence ID" value="VAX17758.1"/>
    <property type="molecule type" value="Genomic_DNA"/>
</dbReference>
<feature type="region of interest" description="Disordered" evidence="1">
    <location>
        <begin position="1"/>
        <end position="92"/>
    </location>
</feature>
<accession>A0A3B1C1T8</accession>
<proteinExistence type="predicted"/>
<protein>
    <submittedName>
        <fullName evidence="2">Uncharacterized protein</fullName>
    </submittedName>
</protein>
<feature type="compositionally biased region" description="Polar residues" evidence="1">
    <location>
        <begin position="42"/>
        <end position="54"/>
    </location>
</feature>
<evidence type="ECO:0000256" key="1">
    <source>
        <dbReference type="SAM" id="MobiDB-lite"/>
    </source>
</evidence>
<sequence length="130" mass="14141">MVSPSMTFTTTPCKTGPAPASADEARKTRRERAKNRAVLIFSVTNEAGKINTSPEPGISESVDPAQEKDNEPDRPENNQHDQADQHKKASRALPLGVLFVGANLRRLPAFRTRGRLPADLRPAIRAGCQA</sequence>
<name>A0A3B1C1T8_9ZZZZ</name>